<keyword evidence="2" id="KW-0963">Cytoplasm</keyword>
<comment type="caution">
    <text evidence="3">The sequence shown here is derived from an EMBL/GenBank/DDBJ whole genome shotgun (WGS) entry which is preliminary data.</text>
</comment>
<dbReference type="GO" id="GO:0035303">
    <property type="term" value="P:regulation of dephosphorylation"/>
    <property type="evidence" value="ECO:0007669"/>
    <property type="project" value="InterPro"/>
</dbReference>
<dbReference type="PANTHER" id="PTHR12085">
    <property type="entry name" value="SERINE/THREONINE-PROTEIN PHOSPHATASE 2A REGULATORY SUBUNIT B'' SUBUNIT GAMMA"/>
    <property type="match status" value="1"/>
</dbReference>
<dbReference type="Proteomes" id="UP000784294">
    <property type="component" value="Unassembled WGS sequence"/>
</dbReference>
<dbReference type="PANTHER" id="PTHR12085:SF3">
    <property type="entry name" value="SERINE_THREONINE-PROTEIN PHOSPHATASE 2A REGULATORY SUBUNIT B'' SUBUNIT GAMMA"/>
    <property type="match status" value="1"/>
</dbReference>
<evidence type="ECO:0000313" key="4">
    <source>
        <dbReference type="Proteomes" id="UP000784294"/>
    </source>
</evidence>
<dbReference type="GO" id="GO:0005737">
    <property type="term" value="C:cytoplasm"/>
    <property type="evidence" value="ECO:0007669"/>
    <property type="project" value="UniProtKB-SubCell"/>
</dbReference>
<evidence type="ECO:0000313" key="3">
    <source>
        <dbReference type="EMBL" id="VEL31367.1"/>
    </source>
</evidence>
<proteinExistence type="predicted"/>
<accession>A0A3S5A9S9</accession>
<evidence type="ECO:0008006" key="5">
    <source>
        <dbReference type="Google" id="ProtNLM"/>
    </source>
</evidence>
<dbReference type="PROSITE" id="PS00018">
    <property type="entry name" value="EF_HAND_1"/>
    <property type="match status" value="1"/>
</dbReference>
<dbReference type="GO" id="GO:0000226">
    <property type="term" value="P:microtubule cytoskeleton organization"/>
    <property type="evidence" value="ECO:0007669"/>
    <property type="project" value="TreeGrafter"/>
</dbReference>
<organism evidence="3 4">
    <name type="scientific">Protopolystoma xenopodis</name>
    <dbReference type="NCBI Taxonomy" id="117903"/>
    <lineage>
        <taxon>Eukaryota</taxon>
        <taxon>Metazoa</taxon>
        <taxon>Spiralia</taxon>
        <taxon>Lophotrochozoa</taxon>
        <taxon>Platyhelminthes</taxon>
        <taxon>Monogenea</taxon>
        <taxon>Polyopisthocotylea</taxon>
        <taxon>Polystomatidea</taxon>
        <taxon>Polystomatidae</taxon>
        <taxon>Protopolystoma</taxon>
    </lineage>
</organism>
<dbReference type="GO" id="GO:0030865">
    <property type="term" value="P:cortical cytoskeleton organization"/>
    <property type="evidence" value="ECO:0007669"/>
    <property type="project" value="TreeGrafter"/>
</dbReference>
<dbReference type="OrthoDB" id="10265007at2759"/>
<name>A0A3S5A9S9_9PLAT</name>
<reference evidence="3" key="1">
    <citation type="submission" date="2018-11" db="EMBL/GenBank/DDBJ databases">
        <authorList>
            <consortium name="Pathogen Informatics"/>
        </authorList>
    </citation>
    <scope>NUCLEOTIDE SEQUENCE</scope>
</reference>
<dbReference type="InterPro" id="IPR018247">
    <property type="entry name" value="EF_Hand_1_Ca_BS"/>
</dbReference>
<keyword evidence="4" id="KW-1185">Reference proteome</keyword>
<dbReference type="EMBL" id="CAAALY010121566">
    <property type="protein sequence ID" value="VEL31367.1"/>
    <property type="molecule type" value="Genomic_DNA"/>
</dbReference>
<dbReference type="GO" id="GO:0005819">
    <property type="term" value="C:spindle"/>
    <property type="evidence" value="ECO:0007669"/>
    <property type="project" value="TreeGrafter"/>
</dbReference>
<dbReference type="AlphaFoldDB" id="A0A3S5A9S9"/>
<evidence type="ECO:0000256" key="2">
    <source>
        <dbReference type="ARBA" id="ARBA00022490"/>
    </source>
</evidence>
<gene>
    <name evidence="3" type="ORF">PXEA_LOCUS24807</name>
</gene>
<comment type="subcellular location">
    <subcellularLocation>
        <location evidence="1">Cytoplasm</location>
    </subcellularLocation>
</comment>
<dbReference type="InterPro" id="IPR039865">
    <property type="entry name" value="PPP2R3C"/>
</dbReference>
<sequence>MEKSFYTFYLCTAVRKFFFFLDPLRAGRIRISDILASGFLDSLLELRESQIAETQLVANWFSFQSAMRVYGSYLQLDENKNGLLSKNELSK</sequence>
<evidence type="ECO:0000256" key="1">
    <source>
        <dbReference type="ARBA" id="ARBA00004496"/>
    </source>
</evidence>
<protein>
    <recommendedName>
        <fullName evidence="5">EF-hand domain-containing protein</fullName>
    </recommendedName>
</protein>